<protein>
    <submittedName>
        <fullName evidence="1">Uncharacterized protein</fullName>
    </submittedName>
</protein>
<gene>
    <name evidence="1" type="ORF">I8752_08840</name>
</gene>
<name>A0A8J7HZE0_9NOST</name>
<comment type="caution">
    <text evidence="1">The sequence shown here is derived from an EMBL/GenBank/DDBJ whole genome shotgun (WGS) entry which is preliminary data.</text>
</comment>
<sequence length="146" mass="17317">MDNALEKLIKQLHSIRLPNNVANEIIKLGKDVYDYLLVKIDDPSLSEYQIINLLRILYQMRYHNIQDFIKKVFLFTQDERINVRSTASLLAICLFKTSLYLKKEFNELNNMPLYQERLIQLLDNSLAMGLHQTIRQQVETFIEDKI</sequence>
<evidence type="ECO:0000313" key="1">
    <source>
        <dbReference type="EMBL" id="MBH8573119.1"/>
    </source>
</evidence>
<reference evidence="1 2" key="1">
    <citation type="journal article" date="2021" name="Int. J. Syst. Evol. Microbiol.">
        <title>Amazonocrinis nigriterrae gen. nov., sp. nov., Atlanticothrix silvestris gen. nov., sp. nov. and Dendronalium phyllosphericum gen. nov., sp. nov., nostocacean cyanobacteria from Brazilian environments.</title>
        <authorList>
            <person name="Alvarenga D.O."/>
            <person name="Andreote A.P.D."/>
            <person name="Branco L.H.Z."/>
            <person name="Delbaje E."/>
            <person name="Cruz R.B."/>
            <person name="Varani A.M."/>
            <person name="Fiore M.F."/>
        </authorList>
    </citation>
    <scope>NUCLEOTIDE SEQUENCE [LARGE SCALE GENOMIC DNA]</scope>
    <source>
        <strain evidence="1 2">CENA369</strain>
    </source>
</reference>
<dbReference type="EMBL" id="JAECZA010000025">
    <property type="protein sequence ID" value="MBH8573119.1"/>
    <property type="molecule type" value="Genomic_DNA"/>
</dbReference>
<proteinExistence type="predicted"/>
<dbReference type="Proteomes" id="UP000662314">
    <property type="component" value="Unassembled WGS sequence"/>
</dbReference>
<accession>A0A8J7HZE0</accession>
<keyword evidence="2" id="KW-1185">Reference proteome</keyword>
<dbReference type="RefSeq" id="WP_214431940.1">
    <property type="nucleotide sequence ID" value="NZ_CAWPUQ010000122.1"/>
</dbReference>
<organism evidence="1 2">
    <name type="scientific">Dendronalium phyllosphericum CENA369</name>
    <dbReference type="NCBI Taxonomy" id="1725256"/>
    <lineage>
        <taxon>Bacteria</taxon>
        <taxon>Bacillati</taxon>
        <taxon>Cyanobacteriota</taxon>
        <taxon>Cyanophyceae</taxon>
        <taxon>Nostocales</taxon>
        <taxon>Nostocaceae</taxon>
        <taxon>Dendronalium</taxon>
        <taxon>Dendronalium phyllosphericum</taxon>
    </lineage>
</organism>
<evidence type="ECO:0000313" key="2">
    <source>
        <dbReference type="Proteomes" id="UP000662314"/>
    </source>
</evidence>
<dbReference type="AlphaFoldDB" id="A0A8J7HZE0"/>